<accession>A0A8S0W9Z4</accession>
<keyword evidence="2" id="KW-1185">Reference proteome</keyword>
<evidence type="ECO:0000313" key="2">
    <source>
        <dbReference type="Proteomes" id="UP000467700"/>
    </source>
</evidence>
<comment type="caution">
    <text evidence="1">The sequence shown here is derived from an EMBL/GenBank/DDBJ whole genome shotgun (WGS) entry which is preliminary data.</text>
</comment>
<reference evidence="1 2" key="1">
    <citation type="submission" date="2020-01" db="EMBL/GenBank/DDBJ databases">
        <authorList>
            <person name="Gupta K D."/>
        </authorList>
    </citation>
    <scope>NUCLEOTIDE SEQUENCE [LARGE SCALE GENOMIC DNA]</scope>
</reference>
<dbReference type="Proteomes" id="UP000467700">
    <property type="component" value="Unassembled WGS sequence"/>
</dbReference>
<evidence type="ECO:0000313" key="1">
    <source>
        <dbReference type="EMBL" id="CAA7262716.1"/>
    </source>
</evidence>
<dbReference type="OrthoDB" id="3054466at2759"/>
<dbReference type="EMBL" id="CACVBS010000036">
    <property type="protein sequence ID" value="CAA7262716.1"/>
    <property type="molecule type" value="Genomic_DNA"/>
</dbReference>
<gene>
    <name evidence="1" type="ORF">AAE3_LOCUS4813</name>
</gene>
<name>A0A8S0W9Z4_CYCAE</name>
<dbReference type="AlphaFoldDB" id="A0A8S0W9Z4"/>
<proteinExistence type="predicted"/>
<sequence length="348" mass="38858">MYSYNGNMYANSDTYYANSTHPSNSAHPGGNAYANTSHFYSPTTMPAPNGLVYPNSPMYPTSSNINPAIGPGNILPNSALGAHRALPHFPTRPYNYEDPNYLDALVAKWRSLGRIPVEMTEPSLLHSFAFTLEHRDLVPSSNSNGQITQEQNLRNLLTAIYHSSSYPNGISRAYTVYTVAYSVLNIGLPAAYGNSAPRGNTRPRVEQDAKERDIQYRLVYAYPGERLPERSETGWPEPLQCGEMLSLPGVFQRLENYKGEKILINSLALQYRGRKQGFCENCALYVTDTVITFPGLRVVDEATGIIYQSKATRGIWGDGIISHVEAIQKTRIRESYRPHYNGSPEHRV</sequence>
<protein>
    <submittedName>
        <fullName evidence="1">Uncharacterized protein</fullName>
    </submittedName>
</protein>
<organism evidence="1 2">
    <name type="scientific">Cyclocybe aegerita</name>
    <name type="common">Black poplar mushroom</name>
    <name type="synonym">Agrocybe aegerita</name>
    <dbReference type="NCBI Taxonomy" id="1973307"/>
    <lineage>
        <taxon>Eukaryota</taxon>
        <taxon>Fungi</taxon>
        <taxon>Dikarya</taxon>
        <taxon>Basidiomycota</taxon>
        <taxon>Agaricomycotina</taxon>
        <taxon>Agaricomycetes</taxon>
        <taxon>Agaricomycetidae</taxon>
        <taxon>Agaricales</taxon>
        <taxon>Agaricineae</taxon>
        <taxon>Bolbitiaceae</taxon>
        <taxon>Cyclocybe</taxon>
    </lineage>
</organism>